<evidence type="ECO:0000313" key="7">
    <source>
        <dbReference type="Proteomes" id="UP000094455"/>
    </source>
</evidence>
<feature type="binding site" evidence="5">
    <location>
        <position position="56"/>
    </location>
    <ligand>
        <name>Mg(2+)</name>
        <dbReference type="ChEBI" id="CHEBI:18420"/>
    </ligand>
</feature>
<feature type="binding site" evidence="4">
    <location>
        <begin position="24"/>
        <end position="31"/>
    </location>
    <ligand>
        <name>GTP</name>
        <dbReference type="ChEBI" id="CHEBI:37565"/>
    </ligand>
</feature>
<dbReference type="SMART" id="SM00178">
    <property type="entry name" value="SAR"/>
    <property type="match status" value="1"/>
</dbReference>
<dbReference type="GO" id="GO:0005794">
    <property type="term" value="C:Golgi apparatus"/>
    <property type="evidence" value="ECO:0007669"/>
    <property type="project" value="TreeGrafter"/>
</dbReference>
<keyword evidence="5" id="KW-0460">Magnesium</keyword>
<evidence type="ECO:0000256" key="1">
    <source>
        <dbReference type="ARBA" id="ARBA00010290"/>
    </source>
</evidence>
<dbReference type="PANTHER" id="PTHR45909">
    <property type="entry name" value="ADP-RIBOSYLATION FACTOR-RELATED PROTEIN 1"/>
    <property type="match status" value="1"/>
</dbReference>
<dbReference type="AlphaFoldDB" id="A0A1E3NPG0"/>
<evidence type="ECO:0000313" key="6">
    <source>
        <dbReference type="EMBL" id="ODQ47977.1"/>
    </source>
</evidence>
<dbReference type="Gene3D" id="3.40.50.300">
    <property type="entry name" value="P-loop containing nucleotide triphosphate hydrolases"/>
    <property type="match status" value="1"/>
</dbReference>
<dbReference type="FunFam" id="3.40.50.300:FF:001166">
    <property type="entry name" value="ADP-ribosylation factor D"/>
    <property type="match status" value="1"/>
</dbReference>
<keyword evidence="5" id="KW-0479">Metal-binding</keyword>
<keyword evidence="2 4" id="KW-0547">Nucleotide-binding</keyword>
<dbReference type="RefSeq" id="XP_019019090.1">
    <property type="nucleotide sequence ID" value="XM_019164063.1"/>
</dbReference>
<dbReference type="InterPro" id="IPR006689">
    <property type="entry name" value="Small_GTPase_ARF/SAR"/>
</dbReference>
<evidence type="ECO:0000256" key="5">
    <source>
        <dbReference type="PIRSR" id="PIRSR606689-2"/>
    </source>
</evidence>
<feature type="binding site" evidence="5">
    <location>
        <position position="31"/>
    </location>
    <ligand>
        <name>Mg(2+)</name>
        <dbReference type="ChEBI" id="CHEBI:18420"/>
    </ligand>
</feature>
<keyword evidence="7" id="KW-1185">Reference proteome</keyword>
<dbReference type="GO" id="GO:0046872">
    <property type="term" value="F:metal ion binding"/>
    <property type="evidence" value="ECO:0007669"/>
    <property type="project" value="UniProtKB-KW"/>
</dbReference>
<dbReference type="SUPFAM" id="SSF52540">
    <property type="entry name" value="P-loop containing nucleoside triphosphate hydrolases"/>
    <property type="match status" value="1"/>
</dbReference>
<sequence>MFHLAKSIYDQCMLWPEYSVLILGLDNAGKTTLLEKLKALYIPHYKEIPPSRILPTVGQNVATLTVGHIHLKFWDVGGQDSLRELWNEYYAQAHAIVFVIDSCDPDRLVECKETLLKIITDDKVEGLPILMLANKQDVQIDTKLEIAQIKEIFNKIAENLNANDSTVLPISAYTGDGVAEALTWLSDRIVLNKTNRPPHYKK</sequence>
<dbReference type="PANTHER" id="PTHR45909:SF1">
    <property type="entry name" value="ADP-RIBOSYLATION FACTOR-RELATED PROTEIN 1"/>
    <property type="match status" value="1"/>
</dbReference>
<dbReference type="InterPro" id="IPR005225">
    <property type="entry name" value="Small_GTP-bd"/>
</dbReference>
<evidence type="ECO:0008006" key="8">
    <source>
        <dbReference type="Google" id="ProtNLM"/>
    </source>
</evidence>
<accession>A0A1E3NPG0</accession>
<dbReference type="PROSITE" id="PS51419">
    <property type="entry name" value="RAB"/>
    <property type="match status" value="1"/>
</dbReference>
<dbReference type="Proteomes" id="UP000094455">
    <property type="component" value="Unassembled WGS sequence"/>
</dbReference>
<comment type="similarity">
    <text evidence="1">Belongs to the small GTPase superfamily. Arf family.</text>
</comment>
<dbReference type="Pfam" id="PF00025">
    <property type="entry name" value="Arf"/>
    <property type="match status" value="1"/>
</dbReference>
<dbReference type="PRINTS" id="PR00449">
    <property type="entry name" value="RASTRNSFRMNG"/>
</dbReference>
<evidence type="ECO:0000256" key="2">
    <source>
        <dbReference type="ARBA" id="ARBA00022741"/>
    </source>
</evidence>
<reference evidence="6 7" key="1">
    <citation type="journal article" date="2016" name="Proc. Natl. Acad. Sci. U.S.A.">
        <title>Comparative genomics of biotechnologically important yeasts.</title>
        <authorList>
            <person name="Riley R."/>
            <person name="Haridas S."/>
            <person name="Wolfe K.H."/>
            <person name="Lopes M.R."/>
            <person name="Hittinger C.T."/>
            <person name="Goeker M."/>
            <person name="Salamov A.A."/>
            <person name="Wisecaver J.H."/>
            <person name="Long T.M."/>
            <person name="Calvey C.H."/>
            <person name="Aerts A.L."/>
            <person name="Barry K.W."/>
            <person name="Choi C."/>
            <person name="Clum A."/>
            <person name="Coughlan A.Y."/>
            <person name="Deshpande S."/>
            <person name="Douglass A.P."/>
            <person name="Hanson S.J."/>
            <person name="Klenk H.-P."/>
            <person name="LaButti K.M."/>
            <person name="Lapidus A."/>
            <person name="Lindquist E.A."/>
            <person name="Lipzen A.M."/>
            <person name="Meier-Kolthoff J.P."/>
            <person name="Ohm R.A."/>
            <person name="Otillar R.P."/>
            <person name="Pangilinan J.L."/>
            <person name="Peng Y."/>
            <person name="Rokas A."/>
            <person name="Rosa C.A."/>
            <person name="Scheuner C."/>
            <person name="Sibirny A.A."/>
            <person name="Slot J.C."/>
            <person name="Stielow J.B."/>
            <person name="Sun H."/>
            <person name="Kurtzman C.P."/>
            <person name="Blackwell M."/>
            <person name="Grigoriev I.V."/>
            <person name="Jeffries T.W."/>
        </authorList>
    </citation>
    <scope>NUCLEOTIDE SEQUENCE [LARGE SCALE GENOMIC DNA]</scope>
    <source>
        <strain evidence="6 7">NRRL Y-2026</strain>
    </source>
</reference>
<dbReference type="GO" id="GO:0005525">
    <property type="term" value="F:GTP binding"/>
    <property type="evidence" value="ECO:0007669"/>
    <property type="project" value="UniProtKB-KW"/>
</dbReference>
<keyword evidence="3 4" id="KW-0342">GTP-binding</keyword>
<dbReference type="InterPro" id="IPR027417">
    <property type="entry name" value="P-loop_NTPase"/>
</dbReference>
<evidence type="ECO:0000256" key="4">
    <source>
        <dbReference type="PIRSR" id="PIRSR606689-1"/>
    </source>
</evidence>
<dbReference type="GO" id="GO:0034067">
    <property type="term" value="P:protein localization to Golgi apparatus"/>
    <property type="evidence" value="ECO:0007669"/>
    <property type="project" value="TreeGrafter"/>
</dbReference>
<dbReference type="NCBIfam" id="TIGR00231">
    <property type="entry name" value="small_GTP"/>
    <property type="match status" value="1"/>
</dbReference>
<dbReference type="OrthoDB" id="414781at2759"/>
<dbReference type="GO" id="GO:0043001">
    <property type="term" value="P:Golgi to plasma membrane protein transport"/>
    <property type="evidence" value="ECO:0007669"/>
    <property type="project" value="TreeGrafter"/>
</dbReference>
<dbReference type="GO" id="GO:0003924">
    <property type="term" value="F:GTPase activity"/>
    <property type="evidence" value="ECO:0007669"/>
    <property type="project" value="InterPro"/>
</dbReference>
<dbReference type="SMART" id="SM00177">
    <property type="entry name" value="ARF"/>
    <property type="match status" value="1"/>
</dbReference>
<evidence type="ECO:0000256" key="3">
    <source>
        <dbReference type="ARBA" id="ARBA00023134"/>
    </source>
</evidence>
<dbReference type="STRING" id="763406.A0A1E3NPG0"/>
<name>A0A1E3NPG0_9ASCO</name>
<feature type="binding site" evidence="4">
    <location>
        <position position="78"/>
    </location>
    <ligand>
        <name>GTP</name>
        <dbReference type="ChEBI" id="CHEBI:37565"/>
    </ligand>
</feature>
<dbReference type="GeneID" id="30180750"/>
<dbReference type="InterPro" id="IPR024156">
    <property type="entry name" value="Small_GTPase_ARF"/>
</dbReference>
<dbReference type="EMBL" id="KV454002">
    <property type="protein sequence ID" value="ODQ47977.1"/>
    <property type="molecule type" value="Genomic_DNA"/>
</dbReference>
<feature type="binding site" evidence="4">
    <location>
        <begin position="134"/>
        <end position="137"/>
    </location>
    <ligand>
        <name>GTP</name>
        <dbReference type="ChEBI" id="CHEBI:37565"/>
    </ligand>
</feature>
<dbReference type="GO" id="GO:0006886">
    <property type="term" value="P:intracellular protein transport"/>
    <property type="evidence" value="ECO:0007669"/>
    <property type="project" value="TreeGrafter"/>
</dbReference>
<gene>
    <name evidence="6" type="ORF">PICMEDRAFT_71978</name>
</gene>
<dbReference type="PROSITE" id="PS51417">
    <property type="entry name" value="ARF"/>
    <property type="match status" value="1"/>
</dbReference>
<protein>
    <recommendedName>
        <fullName evidence="8">ADP-ribosylation factor-like protein 3</fullName>
    </recommendedName>
</protein>
<organism evidence="6 7">
    <name type="scientific">Pichia membranifaciens NRRL Y-2026</name>
    <dbReference type="NCBI Taxonomy" id="763406"/>
    <lineage>
        <taxon>Eukaryota</taxon>
        <taxon>Fungi</taxon>
        <taxon>Dikarya</taxon>
        <taxon>Ascomycota</taxon>
        <taxon>Saccharomycotina</taxon>
        <taxon>Pichiomycetes</taxon>
        <taxon>Pichiales</taxon>
        <taxon>Pichiaceae</taxon>
        <taxon>Pichia</taxon>
    </lineage>
</organism>
<proteinExistence type="inferred from homology"/>